<evidence type="ECO:0000313" key="3">
    <source>
        <dbReference type="Proteomes" id="UP000694545"/>
    </source>
</evidence>
<evidence type="ECO:0000259" key="1">
    <source>
        <dbReference type="Pfam" id="PF04100"/>
    </source>
</evidence>
<evidence type="ECO:0000313" key="2">
    <source>
        <dbReference type="Ensembl" id="ENSVKKP00000016498.1"/>
    </source>
</evidence>
<reference evidence="2" key="2">
    <citation type="submission" date="2025-09" db="UniProtKB">
        <authorList>
            <consortium name="Ensembl"/>
        </authorList>
    </citation>
    <scope>IDENTIFICATION</scope>
</reference>
<organism evidence="2 3">
    <name type="scientific">Varanus komodoensis</name>
    <name type="common">Komodo dragon</name>
    <dbReference type="NCBI Taxonomy" id="61221"/>
    <lineage>
        <taxon>Eukaryota</taxon>
        <taxon>Metazoa</taxon>
        <taxon>Chordata</taxon>
        <taxon>Craniata</taxon>
        <taxon>Vertebrata</taxon>
        <taxon>Euteleostomi</taxon>
        <taxon>Lepidosauria</taxon>
        <taxon>Squamata</taxon>
        <taxon>Bifurcata</taxon>
        <taxon>Unidentata</taxon>
        <taxon>Episquamata</taxon>
        <taxon>Toxicofera</taxon>
        <taxon>Anguimorpha</taxon>
        <taxon>Paleoanguimorpha</taxon>
        <taxon>Varanoidea</taxon>
        <taxon>Varanidae</taxon>
        <taxon>Varanus</taxon>
    </lineage>
</organism>
<keyword evidence="3" id="KW-1185">Reference proteome</keyword>
<reference evidence="2" key="1">
    <citation type="submission" date="2025-08" db="UniProtKB">
        <authorList>
            <consortium name="Ensembl"/>
        </authorList>
    </citation>
    <scope>IDENTIFICATION</scope>
</reference>
<dbReference type="InterPro" id="IPR007234">
    <property type="entry name" value="Vps53_N"/>
</dbReference>
<proteinExistence type="predicted"/>
<dbReference type="PANTHER" id="PTHR12820:SF0">
    <property type="entry name" value="VACUOLAR PROTEIN SORTING-ASSOCIATED PROTEIN 53 HOMOLOG"/>
    <property type="match status" value="1"/>
</dbReference>
<dbReference type="GO" id="GO:0042147">
    <property type="term" value="P:retrograde transport, endosome to Golgi"/>
    <property type="evidence" value="ECO:0007669"/>
    <property type="project" value="InterPro"/>
</dbReference>
<dbReference type="AlphaFoldDB" id="A0A8D2L3S6"/>
<dbReference type="InterPro" id="IPR039766">
    <property type="entry name" value="Vps53"/>
</dbReference>
<protein>
    <recommendedName>
        <fullName evidence="1">Vps53 N-terminal domain-containing protein</fullName>
    </recommendedName>
</protein>
<dbReference type="GO" id="GO:0005829">
    <property type="term" value="C:cytosol"/>
    <property type="evidence" value="ECO:0007669"/>
    <property type="project" value="GOC"/>
</dbReference>
<name>A0A8D2L3S6_VARKO</name>
<sequence>GMEEDELELADELEAALQLAPEVQQAIEQVFPSQDPLDRADFNAVEYINTLFPTEQSLASIDDVVNKIRLKIRRLDDNIRIVVRGQTNVGQDGREVKEITRDIKQLDHAKRHLTTSITTLNHLHMLAGGVDSLEAMTRRRQYGEVANLLQGVVNVLEHFSKYMAILQIRQLSERVRAAQNELGQQILADFEEAFPSQGTKRAGGPSNVLRDACLVANVLDPRIKQEIIKKFIKQHLSEYLVLFQENQDVAWLDKVDRRYAWVKRQLVDYEEKYGHMFPQEWCMTERIAVDFCHITRTELAKIMRTRAREIEVKLLLFAIQRTTNFEGLLAKRFSGCTLSDTVKTDPAPAVSTNPFLEDESILEADEATSEKVDVEKPKRPKVPDNPFHGIISKCFEPHLYVYIESQDKNLSELIDRFVGDFRAQGPPKPNIDEGGAVLPSCADLFVYYKKCMVQCSQLSTGEPMIALTTIFQKYLRDSVQCGGGGGGLTITSLLKEKEGSEVAKFTLEELCLICSILSTAEYCLATTQQLEEKLKEKVDVGLMERINLMGEMDTFSIVISNSIQLLVQDLDGACDPALTAMSKMQWQNVEHVGDQSPYVTSVILHIKQNVPVIRDNLASTRKYFTQFCIKFAK</sequence>
<accession>A0A8D2L3S6</accession>
<dbReference type="PANTHER" id="PTHR12820">
    <property type="entry name" value="VACUOLAR SORTING PROTEIN 53"/>
    <property type="match status" value="1"/>
</dbReference>
<dbReference type="Ensembl" id="ENSVKKT00000016898.1">
    <property type="protein sequence ID" value="ENSVKKP00000016498.1"/>
    <property type="gene ID" value="ENSVKKG00000011062.1"/>
</dbReference>
<dbReference type="Pfam" id="PF04100">
    <property type="entry name" value="Vps53_N"/>
    <property type="match status" value="1"/>
</dbReference>
<feature type="domain" description="Vps53 N-terminal" evidence="1">
    <location>
        <begin position="95"/>
        <end position="421"/>
    </location>
</feature>
<dbReference type="Proteomes" id="UP000694545">
    <property type="component" value="Unplaced"/>
</dbReference>
<dbReference type="GO" id="GO:0000938">
    <property type="term" value="C:GARP complex"/>
    <property type="evidence" value="ECO:0007669"/>
    <property type="project" value="InterPro"/>
</dbReference>